<protein>
    <submittedName>
        <fullName evidence="2">AlNc14C56G4277 protein</fullName>
    </submittedName>
</protein>
<feature type="region of interest" description="Disordered" evidence="1">
    <location>
        <begin position="70"/>
        <end position="123"/>
    </location>
</feature>
<sequence>MCLEKEFENDQCTASKINNAESLIQIPDGQRKKLANCINKPNKGMCTRFLIISDKVCEDKVFYPYPAPSNVSNDAQRDQNVRRRKAIQSPNIASNDKRTHSFGPDLPQVKRRKSRSLNPSSDQIVSADSNPVVTFVAVQFEVELCLACYILVHEMLLVYFEAKYAWMVK</sequence>
<organism evidence="2">
    <name type="scientific">Albugo laibachii Nc14</name>
    <dbReference type="NCBI Taxonomy" id="890382"/>
    <lineage>
        <taxon>Eukaryota</taxon>
        <taxon>Sar</taxon>
        <taxon>Stramenopiles</taxon>
        <taxon>Oomycota</taxon>
        <taxon>Peronosporomycetes</taxon>
        <taxon>Albuginales</taxon>
        <taxon>Albuginaceae</taxon>
        <taxon>Albugo</taxon>
    </lineage>
</organism>
<proteinExistence type="predicted"/>
<dbReference type="HOGENOM" id="CLU_1581359_0_0_1"/>
<evidence type="ECO:0000313" key="2">
    <source>
        <dbReference type="EMBL" id="CCA18807.1"/>
    </source>
</evidence>
<gene>
    <name evidence="2" type="primary">AlNc14C56G4277</name>
    <name evidence="2" type="ORF">ALNC14_049500</name>
</gene>
<name>F0WC94_9STRA</name>
<reference evidence="2" key="1">
    <citation type="journal article" date="2011" name="PLoS Biol.">
        <title>Gene gain and loss during evolution of obligate parasitism in the white rust pathogen of Arabidopsis thaliana.</title>
        <authorList>
            <person name="Kemen E."/>
            <person name="Gardiner A."/>
            <person name="Schultz-Larsen T."/>
            <person name="Kemen A.C."/>
            <person name="Balmuth A.L."/>
            <person name="Robert-Seilaniantz A."/>
            <person name="Bailey K."/>
            <person name="Holub E."/>
            <person name="Studholme D.J."/>
            <person name="Maclean D."/>
            <person name="Jones J.D."/>
        </authorList>
    </citation>
    <scope>NUCLEOTIDE SEQUENCE</scope>
</reference>
<accession>F0WC94</accession>
<evidence type="ECO:0000256" key="1">
    <source>
        <dbReference type="SAM" id="MobiDB-lite"/>
    </source>
</evidence>
<dbReference type="AlphaFoldDB" id="F0WC94"/>
<reference evidence="2" key="2">
    <citation type="submission" date="2011-02" db="EMBL/GenBank/DDBJ databases">
        <authorList>
            <person name="MacLean D."/>
        </authorList>
    </citation>
    <scope>NUCLEOTIDE SEQUENCE</scope>
</reference>
<dbReference type="EMBL" id="FR824101">
    <property type="protein sequence ID" value="CCA18807.1"/>
    <property type="molecule type" value="Genomic_DNA"/>
</dbReference>